<feature type="compositionally biased region" description="Polar residues" evidence="1">
    <location>
        <begin position="96"/>
        <end position="107"/>
    </location>
</feature>
<feature type="compositionally biased region" description="Basic and acidic residues" evidence="1">
    <location>
        <begin position="213"/>
        <end position="227"/>
    </location>
</feature>
<proteinExistence type="predicted"/>
<accession>A0AA39YBL4</accession>
<dbReference type="EMBL" id="JAULSV010000003">
    <property type="protein sequence ID" value="KAK0649634.1"/>
    <property type="molecule type" value="Genomic_DNA"/>
</dbReference>
<dbReference type="Proteomes" id="UP001174936">
    <property type="component" value="Unassembled WGS sequence"/>
</dbReference>
<keyword evidence="3" id="KW-1185">Reference proteome</keyword>
<feature type="region of interest" description="Disordered" evidence="1">
    <location>
        <begin position="159"/>
        <end position="231"/>
    </location>
</feature>
<feature type="compositionally biased region" description="Basic and acidic residues" evidence="1">
    <location>
        <begin position="1"/>
        <end position="18"/>
    </location>
</feature>
<protein>
    <submittedName>
        <fullName evidence="2">Uncharacterized protein</fullName>
    </submittedName>
</protein>
<sequence length="266" mass="30198">MRLEMKTRDIFHPDDIAGPRRLYIQRHHQQHSDPDASSRPSKAHPDVDRSCHLRRRDGRYALRSAVGQRNNQPPPCLLLLDRKQAIHRKHCVKGPPTTTRDPSSDGSSDVPACRSCYLPLQNDDTSFQLPDADMLQRVGQAAHADFVWLGSVNDRRRSNKFRRLSNRSLEGRNELPSQPRGKRGTGTPDRHTPCACRSRSPPSPFLNAGQRPDTPHTPDRRPGHDDQSGGDLQYGEAVIALGHITRRRQDWVCNLTIQHTYHSPLH</sequence>
<name>A0AA39YBL4_9PEZI</name>
<evidence type="ECO:0000256" key="1">
    <source>
        <dbReference type="SAM" id="MobiDB-lite"/>
    </source>
</evidence>
<gene>
    <name evidence="2" type="ORF">B0T16DRAFT_135142</name>
</gene>
<reference evidence="2" key="1">
    <citation type="submission" date="2023-06" db="EMBL/GenBank/DDBJ databases">
        <title>Genome-scale phylogeny and comparative genomics of the fungal order Sordariales.</title>
        <authorList>
            <consortium name="Lawrence Berkeley National Laboratory"/>
            <person name="Hensen N."/>
            <person name="Bonometti L."/>
            <person name="Westerberg I."/>
            <person name="Brannstrom I.O."/>
            <person name="Guillou S."/>
            <person name="Cros-Aarteil S."/>
            <person name="Calhoun S."/>
            <person name="Haridas S."/>
            <person name="Kuo A."/>
            <person name="Mondo S."/>
            <person name="Pangilinan J."/>
            <person name="Riley R."/>
            <person name="Labutti K."/>
            <person name="Andreopoulos B."/>
            <person name="Lipzen A."/>
            <person name="Chen C."/>
            <person name="Yanf M."/>
            <person name="Daum C."/>
            <person name="Ng V."/>
            <person name="Clum A."/>
            <person name="Steindorff A."/>
            <person name="Ohm R."/>
            <person name="Martin F."/>
            <person name="Silar P."/>
            <person name="Natvig D."/>
            <person name="Lalanne C."/>
            <person name="Gautier V."/>
            <person name="Ament-Velasquez S.L."/>
            <person name="Kruys A."/>
            <person name="Hutchinson M.I."/>
            <person name="Powell A.J."/>
            <person name="Barry K."/>
            <person name="Miller A.N."/>
            <person name="Grigoriev I.V."/>
            <person name="Debuchy R."/>
            <person name="Gladieux P."/>
            <person name="Thoren M.H."/>
            <person name="Johannesson H."/>
        </authorList>
    </citation>
    <scope>NUCLEOTIDE SEQUENCE</scope>
    <source>
        <strain evidence="2">SMH2532-1</strain>
    </source>
</reference>
<evidence type="ECO:0000313" key="2">
    <source>
        <dbReference type="EMBL" id="KAK0649634.1"/>
    </source>
</evidence>
<evidence type="ECO:0000313" key="3">
    <source>
        <dbReference type="Proteomes" id="UP001174936"/>
    </source>
</evidence>
<organism evidence="2 3">
    <name type="scientific">Cercophora newfieldiana</name>
    <dbReference type="NCBI Taxonomy" id="92897"/>
    <lineage>
        <taxon>Eukaryota</taxon>
        <taxon>Fungi</taxon>
        <taxon>Dikarya</taxon>
        <taxon>Ascomycota</taxon>
        <taxon>Pezizomycotina</taxon>
        <taxon>Sordariomycetes</taxon>
        <taxon>Sordariomycetidae</taxon>
        <taxon>Sordariales</taxon>
        <taxon>Lasiosphaeriaceae</taxon>
        <taxon>Cercophora</taxon>
    </lineage>
</organism>
<comment type="caution">
    <text evidence="2">The sequence shown here is derived from an EMBL/GenBank/DDBJ whole genome shotgun (WGS) entry which is preliminary data.</text>
</comment>
<feature type="region of interest" description="Disordered" evidence="1">
    <location>
        <begin position="1"/>
        <end position="50"/>
    </location>
</feature>
<dbReference type="AlphaFoldDB" id="A0AA39YBL4"/>
<feature type="region of interest" description="Disordered" evidence="1">
    <location>
        <begin position="90"/>
        <end position="110"/>
    </location>
</feature>